<name>A0A2W4CUJ7_9HYPH</name>
<keyword evidence="9" id="KW-1185">Reference proteome</keyword>
<keyword evidence="4 6" id="KW-1133">Transmembrane helix</keyword>
<dbReference type="InterPro" id="IPR035906">
    <property type="entry name" value="MetI-like_sf"/>
</dbReference>
<dbReference type="Pfam" id="PF00528">
    <property type="entry name" value="BPD_transp_1"/>
    <property type="match status" value="1"/>
</dbReference>
<keyword evidence="3 6" id="KW-0812">Transmembrane</keyword>
<dbReference type="EMBL" id="PCDP01000005">
    <property type="protein sequence ID" value="PZM16069.1"/>
    <property type="molecule type" value="Genomic_DNA"/>
</dbReference>
<dbReference type="NCBIfam" id="TIGR01097">
    <property type="entry name" value="PhnE"/>
    <property type="match status" value="1"/>
</dbReference>
<evidence type="ECO:0000256" key="2">
    <source>
        <dbReference type="ARBA" id="ARBA00022448"/>
    </source>
</evidence>
<evidence type="ECO:0000313" key="8">
    <source>
        <dbReference type="EMBL" id="PZM16069.1"/>
    </source>
</evidence>
<feature type="domain" description="ABC transmembrane type-1" evidence="7">
    <location>
        <begin position="249"/>
        <end position="433"/>
    </location>
</feature>
<dbReference type="InterPro" id="IPR005769">
    <property type="entry name" value="PhnE/PtxC"/>
</dbReference>
<dbReference type="AlphaFoldDB" id="A0A2W4CUJ7"/>
<keyword evidence="5 6" id="KW-0472">Membrane</keyword>
<dbReference type="CDD" id="cd06261">
    <property type="entry name" value="TM_PBP2"/>
    <property type="match status" value="1"/>
</dbReference>
<evidence type="ECO:0000256" key="3">
    <source>
        <dbReference type="ARBA" id="ARBA00022692"/>
    </source>
</evidence>
<keyword evidence="2 6" id="KW-0813">Transport</keyword>
<protein>
    <submittedName>
        <fullName evidence="8">Phosphonate ABC transporter, permease protein PhnE</fullName>
    </submittedName>
</protein>
<dbReference type="OrthoDB" id="7820570at2"/>
<evidence type="ECO:0000259" key="7">
    <source>
        <dbReference type="PROSITE" id="PS50928"/>
    </source>
</evidence>
<dbReference type="PROSITE" id="PS50928">
    <property type="entry name" value="ABC_TM1"/>
    <property type="match status" value="1"/>
</dbReference>
<dbReference type="GO" id="GO:0015416">
    <property type="term" value="F:ABC-type phosphonate transporter activity"/>
    <property type="evidence" value="ECO:0007669"/>
    <property type="project" value="InterPro"/>
</dbReference>
<evidence type="ECO:0000256" key="4">
    <source>
        <dbReference type="ARBA" id="ARBA00022989"/>
    </source>
</evidence>
<proteinExistence type="inferred from homology"/>
<feature type="transmembrane region" description="Helical" evidence="6">
    <location>
        <begin position="28"/>
        <end position="48"/>
    </location>
</feature>
<organism evidence="8 9">
    <name type="scientific">Rhizobium tubonense</name>
    <dbReference type="NCBI Taxonomy" id="484088"/>
    <lineage>
        <taxon>Bacteria</taxon>
        <taxon>Pseudomonadati</taxon>
        <taxon>Pseudomonadota</taxon>
        <taxon>Alphaproteobacteria</taxon>
        <taxon>Hyphomicrobiales</taxon>
        <taxon>Rhizobiaceae</taxon>
        <taxon>Rhizobium/Agrobacterium group</taxon>
        <taxon>Rhizobium</taxon>
    </lineage>
</organism>
<feature type="transmembrane region" description="Helical" evidence="6">
    <location>
        <begin position="249"/>
        <end position="273"/>
    </location>
</feature>
<dbReference type="PANTHER" id="PTHR30043:SF9">
    <property type="entry name" value="PHOSPHONATES TRANSPORT SYSTEM PERMEASE PROTEIN"/>
    <property type="match status" value="1"/>
</dbReference>
<feature type="transmembrane region" description="Helical" evidence="6">
    <location>
        <begin position="384"/>
        <end position="403"/>
    </location>
</feature>
<feature type="transmembrane region" description="Helical" evidence="6">
    <location>
        <begin position="415"/>
        <end position="436"/>
    </location>
</feature>
<evidence type="ECO:0000256" key="6">
    <source>
        <dbReference type="RuleBase" id="RU363032"/>
    </source>
</evidence>
<dbReference type="RefSeq" id="WP_111159038.1">
    <property type="nucleotide sequence ID" value="NZ_PCDP01000005.1"/>
</dbReference>
<dbReference type="Gene3D" id="1.10.3720.10">
    <property type="entry name" value="MetI-like"/>
    <property type="match status" value="1"/>
</dbReference>
<sequence>MTLTVASHAASIEERFPEAFNPPLVKRFGSLLTLIALLLYGIYSVWFFDLPKLMAEAHWERVGIFLSQWISYDVQPEFRLSDSDISIHYPRFSPLGDDPHPDWVLQRGDGTVKVEVAGESKTVTISKSEVTVVAHGQSVAVSLSSGQPKVLGPVPAWMTVYDDNVLANLGFAGDVSIDNDRVKIRKRFLGWPNFIFDTQSKFFQKSPLEVATLLVSGPQLVAGQSNWSLAFQDFWNNNTWQHGDVLTKLLQTVVMAFLGTLLGAIVSFPLAFLAARNITSSRIVNHIFKRFFDFLRSMDMLIWALFFTRAFGPGPLAGSAAIFFTETGTLGKIYSEVLENIDDKPREGIKSTGAPEMLVQRYGIMPQIVPIIVSQTLYQWESNVRGATIIGAVGAGGIGLKLWEAMRTNKNWENVAYMVLLTLAVVILFDAASNALRTRLMGTQNPQ</sequence>
<gene>
    <name evidence="8" type="primary">phnE</name>
    <name evidence="8" type="ORF">CPY51_05160</name>
</gene>
<comment type="subcellular location">
    <subcellularLocation>
        <location evidence="1 6">Cell membrane</location>
        <topology evidence="1 6">Multi-pass membrane protein</topology>
    </subcellularLocation>
</comment>
<dbReference type="PANTHER" id="PTHR30043">
    <property type="entry name" value="PHOSPHONATES TRANSPORT SYSTEM PERMEASE PROTEIN"/>
    <property type="match status" value="1"/>
</dbReference>
<comment type="similarity">
    <text evidence="6">Belongs to the binding-protein-dependent transport system permease family.</text>
</comment>
<evidence type="ECO:0000256" key="5">
    <source>
        <dbReference type="ARBA" id="ARBA00023136"/>
    </source>
</evidence>
<dbReference type="GO" id="GO:0005886">
    <property type="term" value="C:plasma membrane"/>
    <property type="evidence" value="ECO:0007669"/>
    <property type="project" value="UniProtKB-SubCell"/>
</dbReference>
<accession>A0A2W4CUJ7</accession>
<evidence type="ECO:0000256" key="1">
    <source>
        <dbReference type="ARBA" id="ARBA00004651"/>
    </source>
</evidence>
<comment type="caution">
    <text evidence="8">The sequence shown here is derived from an EMBL/GenBank/DDBJ whole genome shotgun (WGS) entry which is preliminary data.</text>
</comment>
<dbReference type="SUPFAM" id="SSF161098">
    <property type="entry name" value="MetI-like"/>
    <property type="match status" value="1"/>
</dbReference>
<evidence type="ECO:0000313" key="9">
    <source>
        <dbReference type="Proteomes" id="UP000248925"/>
    </source>
</evidence>
<reference evidence="8 9" key="1">
    <citation type="journal article" date="2018" name="Sci. Rep.">
        <title>Rhizobium tumorigenes sp. nov., a novel plant tumorigenic bacterium isolated from cane gall tumors on thornless blackberry.</title>
        <authorList>
            <person name="Kuzmanovi N."/>
            <person name="Smalla K."/>
            <person name="Gronow S."/>
            <person name="PuBawska J."/>
        </authorList>
    </citation>
    <scope>NUCLEOTIDE SEQUENCE [LARGE SCALE GENOMIC DNA]</scope>
    <source>
        <strain evidence="8 9">CCBAU 85046</strain>
    </source>
</reference>
<dbReference type="Proteomes" id="UP000248925">
    <property type="component" value="Unassembled WGS sequence"/>
</dbReference>
<dbReference type="InterPro" id="IPR000515">
    <property type="entry name" value="MetI-like"/>
</dbReference>